<keyword evidence="1" id="KW-0805">Transcription regulation</keyword>
<organism evidence="8 9">
    <name type="scientific">Oikopleura dioica</name>
    <name type="common">Tunicate</name>
    <dbReference type="NCBI Taxonomy" id="34765"/>
    <lineage>
        <taxon>Eukaryota</taxon>
        <taxon>Metazoa</taxon>
        <taxon>Chordata</taxon>
        <taxon>Tunicata</taxon>
        <taxon>Appendicularia</taxon>
        <taxon>Copelata</taxon>
        <taxon>Oikopleuridae</taxon>
        <taxon>Oikopleura</taxon>
    </lineage>
</organism>
<dbReference type="InterPro" id="IPR035500">
    <property type="entry name" value="NHR-like_dom_sf"/>
</dbReference>
<feature type="compositionally biased region" description="Low complexity" evidence="6">
    <location>
        <begin position="89"/>
        <end position="105"/>
    </location>
</feature>
<feature type="compositionally biased region" description="Polar residues" evidence="6">
    <location>
        <begin position="76"/>
        <end position="88"/>
    </location>
</feature>
<dbReference type="PROSITE" id="PS51843">
    <property type="entry name" value="NR_LBD"/>
    <property type="match status" value="1"/>
</dbReference>
<evidence type="ECO:0000256" key="3">
    <source>
        <dbReference type="ARBA" id="ARBA00023170"/>
    </source>
</evidence>
<dbReference type="SUPFAM" id="SSF48508">
    <property type="entry name" value="Nuclear receptor ligand-binding domain"/>
    <property type="match status" value="1"/>
</dbReference>
<dbReference type="InterPro" id="IPR000536">
    <property type="entry name" value="Nucl_hrmn_rcpt_lig-bd"/>
</dbReference>
<accession>A0ABN7SB31</accession>
<evidence type="ECO:0000256" key="4">
    <source>
        <dbReference type="ARBA" id="ARBA00023242"/>
    </source>
</evidence>
<keyword evidence="5" id="KW-0175">Coiled coil</keyword>
<keyword evidence="3" id="KW-0675">Receptor</keyword>
<feature type="compositionally biased region" description="Polar residues" evidence="6">
    <location>
        <begin position="27"/>
        <end position="47"/>
    </location>
</feature>
<keyword evidence="2" id="KW-0804">Transcription</keyword>
<feature type="region of interest" description="Disordered" evidence="6">
    <location>
        <begin position="14"/>
        <end position="47"/>
    </location>
</feature>
<evidence type="ECO:0000259" key="7">
    <source>
        <dbReference type="PROSITE" id="PS51843"/>
    </source>
</evidence>
<dbReference type="PANTHER" id="PTHR24083">
    <property type="entry name" value="NUCLEAR HORMONE RECEPTOR"/>
    <property type="match status" value="1"/>
</dbReference>
<gene>
    <name evidence="8" type="ORF">OKIOD_LOCUS6448</name>
</gene>
<evidence type="ECO:0000256" key="5">
    <source>
        <dbReference type="SAM" id="Coils"/>
    </source>
</evidence>
<protein>
    <submittedName>
        <fullName evidence="8">Oidioi.mRNA.OKI2018_I69.XSR.g14890.t1.cds</fullName>
    </submittedName>
</protein>
<dbReference type="EMBL" id="OU015569">
    <property type="protein sequence ID" value="CAG5097012.1"/>
    <property type="molecule type" value="Genomic_DNA"/>
</dbReference>
<evidence type="ECO:0000256" key="6">
    <source>
        <dbReference type="SAM" id="MobiDB-lite"/>
    </source>
</evidence>
<reference evidence="8 9" key="1">
    <citation type="submission" date="2021-04" db="EMBL/GenBank/DDBJ databases">
        <authorList>
            <person name="Bliznina A."/>
        </authorList>
    </citation>
    <scope>NUCLEOTIDE SEQUENCE [LARGE SCALE GENOMIC DNA]</scope>
</reference>
<dbReference type="Gene3D" id="1.10.565.10">
    <property type="entry name" value="Retinoid X Receptor"/>
    <property type="match status" value="1"/>
</dbReference>
<evidence type="ECO:0000256" key="2">
    <source>
        <dbReference type="ARBA" id="ARBA00023163"/>
    </source>
</evidence>
<evidence type="ECO:0000313" key="9">
    <source>
        <dbReference type="Proteomes" id="UP001158576"/>
    </source>
</evidence>
<feature type="coiled-coil region" evidence="5">
    <location>
        <begin position="333"/>
        <end position="395"/>
    </location>
</feature>
<feature type="domain" description="NR LBD" evidence="7">
    <location>
        <begin position="106"/>
        <end position="362"/>
    </location>
</feature>
<proteinExistence type="predicted"/>
<feature type="region of interest" description="Disordered" evidence="6">
    <location>
        <begin position="76"/>
        <end position="105"/>
    </location>
</feature>
<dbReference type="Pfam" id="PF00104">
    <property type="entry name" value="Hormone_recep"/>
    <property type="match status" value="1"/>
</dbReference>
<sequence>MLALPSLTTSLATNNSSNAAARTSTSQSPVQFTRPAQPSLSTSTAPVTSTNQSVLNAVFNLPSLSNFRNLTQIRNQTQAVSQNKGRAQSSTNSSSDTSSTPSSLDATSNLLSNISRLIAKDTEPERSSAVEQSEILPDCILKFEFEKPDGPEADEQRSYEIASRMLFLSAKWIKNFSSYHSIEVDHQVTFMLHTWSELFLIGIAQCISKDEMKSISDTLRFRLFEDELIQDLDLIERTVLYIQDLELGPVEYALCRCLLFLNPLVTGTREGADQKIEKLLNDTTAKISSLISNQRQQKIFMRINLCKQIHKKSIEREHTVFFDMANVHQNHYNEKAKRQIEEFQREREQERERLQREQERHERLQRELEMARIRMEFARMELESHERQFRQLTGSGGNWREENPEIARQWEEFMARNYPNGQINNDNQ</sequence>
<evidence type="ECO:0000313" key="8">
    <source>
        <dbReference type="EMBL" id="CAG5097012.1"/>
    </source>
</evidence>
<keyword evidence="4" id="KW-0539">Nucleus</keyword>
<dbReference type="InterPro" id="IPR050274">
    <property type="entry name" value="Nuclear_hormone_rcpt_NR2"/>
</dbReference>
<dbReference type="Proteomes" id="UP001158576">
    <property type="component" value="Chromosome XSR"/>
</dbReference>
<feature type="compositionally biased region" description="Low complexity" evidence="6">
    <location>
        <begin position="14"/>
        <end position="26"/>
    </location>
</feature>
<keyword evidence="9" id="KW-1185">Reference proteome</keyword>
<evidence type="ECO:0000256" key="1">
    <source>
        <dbReference type="ARBA" id="ARBA00023015"/>
    </source>
</evidence>
<name>A0ABN7SB31_OIKDI</name>